<evidence type="ECO:0000256" key="1">
    <source>
        <dbReference type="SAM" id="MobiDB-lite"/>
    </source>
</evidence>
<feature type="region of interest" description="Disordered" evidence="1">
    <location>
        <begin position="762"/>
        <end position="792"/>
    </location>
</feature>
<evidence type="ECO:0000313" key="3">
    <source>
        <dbReference type="Proteomes" id="UP000266743"/>
    </source>
</evidence>
<organism evidence="2 3">
    <name type="scientific">Trypanosoma brucei equiperdum</name>
    <dbReference type="NCBI Taxonomy" id="630700"/>
    <lineage>
        <taxon>Eukaryota</taxon>
        <taxon>Discoba</taxon>
        <taxon>Euglenozoa</taxon>
        <taxon>Kinetoplastea</taxon>
        <taxon>Metakinetoplastina</taxon>
        <taxon>Trypanosomatida</taxon>
        <taxon>Trypanosomatidae</taxon>
        <taxon>Trypanosoma</taxon>
    </lineage>
</organism>
<accession>A0A3L6LF89</accession>
<dbReference type="EMBL" id="QSBY01000002">
    <property type="protein sequence ID" value="RHW74057.1"/>
    <property type="molecule type" value="Genomic_DNA"/>
</dbReference>
<reference evidence="2 3" key="1">
    <citation type="submission" date="2018-09" db="EMBL/GenBank/DDBJ databases">
        <title>whole genome sequence of T. equiperdum IVM-t1 strain.</title>
        <authorList>
            <person name="Suganuma K."/>
        </authorList>
    </citation>
    <scope>NUCLEOTIDE SEQUENCE [LARGE SCALE GENOMIC DNA]</scope>
    <source>
        <strain evidence="2 3">IVM-t1</strain>
    </source>
</reference>
<protein>
    <submittedName>
        <fullName evidence="2">Uncharacterized protein</fullName>
    </submittedName>
</protein>
<dbReference type="AlphaFoldDB" id="A0A3L6LF89"/>
<name>A0A3L6LF89_9TRYP</name>
<evidence type="ECO:0000313" key="2">
    <source>
        <dbReference type="EMBL" id="RHW74057.1"/>
    </source>
</evidence>
<proteinExistence type="predicted"/>
<dbReference type="Proteomes" id="UP000266743">
    <property type="component" value="Chromosome 2"/>
</dbReference>
<sequence length="865" mass="94113">MCAFCAFTRGVLGRRTFLRTRLRRNIYIPSSTIRIVSMTQEHGSEESTLNALRTALSSGKADSIRTLDENAVLLHHKQAVPELLQLCNSVGGSHSMSLLNTAWKLLLSVAALKDVTAGLYCKILHFMLSQLQHHIFSHDWSDPKQIKLTTFVASYLVSTVRKHPSFAVRDEAFVNSILDLHITTVFTLVTTENGEAAQQLQKQVGVRLLGTLGALGGTLGEQQVGEDGGWSPLLVKCLRTAPSEVATSLGDEVDVDSITAVAAMTAMLAMARSMVPLLEKPASLERLLEVSLLWLPDMTVVLVEQDSGACALHKRVSQLAKELPREVYYAGRGHEVEAMESSQELDLGAQLMLLLRSTVRRSVQLDQQDGNLEKNGSGFMCRVLQRFRVFSILLAALLVPNDTSAARVLLVWEAALHALPGALRRTLGEELLLLGEGQLCALRRSHTLQHDKVETLRRFLNLLAVLTAEICRLLRVPPEVLTGTRNDSTVGSVPPEGPTFHRMVSILYHQSRVYQWWWEEMLVLSGNERAAGAAVSATPPGTAVSALHDELQSAFSHNEGDQKQRLCMVLTSVPGKLVEILRQCNHTSGSRSINVVPLFSVATRAIEALYNSADSSHDVRVCARFVAAEIVAVAGLLQCGDSAYSTLLHRLVQISFKPLESGSDSHGSRLSGEPADRSQCVEGILRYHAAVCLYLFAQRETSVPVAELCPGGSVATALRQILEGKGLTTGGDVTMHSCEALLAPQVTVWQMLFPHLGRVPTSETKATKGGSQGSQLTVDASSDSSHCSSQSTPGRLLLPLQKCEETLRLFLESQESVGRSLTREETETLTRVEQLVAAAAVMLRPDIKSNGQGRFVSSEGPSGPF</sequence>
<comment type="caution">
    <text evidence="2">The sequence shown here is derived from an EMBL/GenBank/DDBJ whole genome shotgun (WGS) entry which is preliminary data.</text>
</comment>
<feature type="compositionally biased region" description="Low complexity" evidence="1">
    <location>
        <begin position="781"/>
        <end position="791"/>
    </location>
</feature>
<gene>
    <name evidence="2" type="ORF">DPX39_020021400</name>
</gene>